<dbReference type="SUPFAM" id="SSF47794">
    <property type="entry name" value="Rad51 N-terminal domain-like"/>
    <property type="match status" value="1"/>
</dbReference>
<evidence type="ECO:0000313" key="1">
    <source>
        <dbReference type="EMBL" id="CUS06389.1"/>
    </source>
</evidence>
<proteinExistence type="predicted"/>
<evidence type="ECO:0000313" key="2">
    <source>
        <dbReference type="Proteomes" id="UP000215027"/>
    </source>
</evidence>
<name>A0A160T985_9CHLR</name>
<reference evidence="1" key="1">
    <citation type="submission" date="2016-01" db="EMBL/GenBank/DDBJ databases">
        <authorList>
            <person name="Mcilroy J.S."/>
            <person name="Karst M S."/>
            <person name="Albertsen M."/>
        </authorList>
    </citation>
    <scope>NUCLEOTIDE SEQUENCE</scope>
    <source>
        <strain evidence="1">Cfx-K</strain>
    </source>
</reference>
<dbReference type="Gene3D" id="1.10.150.20">
    <property type="entry name" value="5' to 3' exonuclease, C-terminal subdomain"/>
    <property type="match status" value="1"/>
</dbReference>
<dbReference type="AlphaFoldDB" id="A0A160T985"/>
<protein>
    <recommendedName>
        <fullName evidence="3">DNA-binding protein</fullName>
    </recommendedName>
</protein>
<dbReference type="Pfam" id="PF14520">
    <property type="entry name" value="HHH_5"/>
    <property type="match status" value="1"/>
</dbReference>
<gene>
    <name evidence="1" type="ORF">CFX0092_B0855</name>
</gene>
<dbReference type="OrthoDB" id="7950977at2"/>
<evidence type="ECO:0008006" key="3">
    <source>
        <dbReference type="Google" id="ProtNLM"/>
    </source>
</evidence>
<accession>A0A160T985</accession>
<dbReference type="InterPro" id="IPR010995">
    <property type="entry name" value="DNA_repair_Rad51/TF_NusA_a-hlx"/>
</dbReference>
<dbReference type="KEGG" id="pbf:CFX0092_B0855"/>
<sequence length="76" mass="7716">MTDQPIDGSAYGFPAGMSQPALRALLAAGYTSPAAVAAVSPKELLKLHGLGPKTIRILRPALAAEGLSFAGEEQPG</sequence>
<dbReference type="EMBL" id="LN890656">
    <property type="protein sequence ID" value="CUS06389.1"/>
    <property type="molecule type" value="Genomic_DNA"/>
</dbReference>
<organism evidence="1 2">
    <name type="scientific">Candidatus Promineifilum breve</name>
    <dbReference type="NCBI Taxonomy" id="1806508"/>
    <lineage>
        <taxon>Bacteria</taxon>
        <taxon>Bacillati</taxon>
        <taxon>Chloroflexota</taxon>
        <taxon>Ardenticatenia</taxon>
        <taxon>Candidatus Promineifilales</taxon>
        <taxon>Candidatus Promineifilaceae</taxon>
        <taxon>Candidatus Promineifilum</taxon>
    </lineage>
</organism>
<dbReference type="RefSeq" id="WP_095045663.1">
    <property type="nucleotide sequence ID" value="NZ_LN890656.1"/>
</dbReference>
<keyword evidence="2" id="KW-1185">Reference proteome</keyword>
<dbReference type="Proteomes" id="UP000215027">
    <property type="component" value="Chromosome II"/>
</dbReference>
<dbReference type="GO" id="GO:0000166">
    <property type="term" value="F:nucleotide binding"/>
    <property type="evidence" value="ECO:0007669"/>
    <property type="project" value="InterPro"/>
</dbReference>